<dbReference type="InterPro" id="IPR013088">
    <property type="entry name" value="Znf_NHR/GATA"/>
</dbReference>
<keyword evidence="8" id="KW-0090">Biological rhythms</keyword>
<dbReference type="SUPFAM" id="SSF48508">
    <property type="entry name" value="Nuclear receptor ligand-binding domain"/>
    <property type="match status" value="1"/>
</dbReference>
<keyword evidence="12" id="KW-0539">Nucleus</keyword>
<dbReference type="EMBL" id="JAATJU010022280">
    <property type="protein sequence ID" value="KAH0511182.1"/>
    <property type="molecule type" value="Genomic_DNA"/>
</dbReference>
<comment type="subcellular location">
    <subcellularLocation>
        <location evidence="1">Nucleus</location>
    </subcellularLocation>
</comment>
<evidence type="ECO:0000256" key="6">
    <source>
        <dbReference type="ARBA" id="ARBA00022833"/>
    </source>
</evidence>
<dbReference type="SUPFAM" id="SSF49562">
    <property type="entry name" value="C2 domain (Calcium/lipid-binding domain, CaLB)"/>
    <property type="match status" value="1"/>
</dbReference>
<gene>
    <name evidence="17" type="ORF">LTLLF_151820</name>
</gene>
<evidence type="ECO:0000256" key="8">
    <source>
        <dbReference type="ARBA" id="ARBA00023108"/>
    </source>
</evidence>
<feature type="domain" description="Nuclear receptor" evidence="15">
    <location>
        <begin position="447"/>
        <end position="522"/>
    </location>
</feature>
<dbReference type="Gene3D" id="3.30.50.10">
    <property type="entry name" value="Erythroid Transcription Factor GATA-1, subunit A"/>
    <property type="match status" value="1"/>
</dbReference>
<evidence type="ECO:0000256" key="12">
    <source>
        <dbReference type="ARBA" id="ARBA00023242"/>
    </source>
</evidence>
<comment type="caution">
    <text evidence="17">The sequence shown here is derived from an EMBL/GenBank/DDBJ whole genome shotgun (WGS) entry which is preliminary data.</text>
</comment>
<keyword evidence="6" id="KW-0862">Zinc</keyword>
<dbReference type="SMART" id="SM00399">
    <property type="entry name" value="ZnF_C4"/>
    <property type="match status" value="1"/>
</dbReference>
<dbReference type="FunFam" id="1.10.565.10:FF:000005">
    <property type="entry name" value="Nuclear orphan receptor ROR-beta"/>
    <property type="match status" value="1"/>
</dbReference>
<dbReference type="GO" id="GO:0005634">
    <property type="term" value="C:nucleus"/>
    <property type="evidence" value="ECO:0007669"/>
    <property type="project" value="UniProtKB-SubCell"/>
</dbReference>
<feature type="region of interest" description="Disordered" evidence="13">
    <location>
        <begin position="622"/>
        <end position="647"/>
    </location>
</feature>
<dbReference type="PROSITE" id="PS00031">
    <property type="entry name" value="NUCLEAR_REC_DBD_1"/>
    <property type="match status" value="1"/>
</dbReference>
<keyword evidence="3" id="KW-0217">Developmental protein</keyword>
<dbReference type="CDD" id="cd06968">
    <property type="entry name" value="NR_DBD_ROR"/>
    <property type="match status" value="1"/>
</dbReference>
<feature type="compositionally biased region" description="Polar residues" evidence="13">
    <location>
        <begin position="114"/>
        <end position="124"/>
    </location>
</feature>
<dbReference type="PRINTS" id="PR00398">
    <property type="entry name" value="STRDHORMONER"/>
</dbReference>
<dbReference type="GO" id="GO:0004879">
    <property type="term" value="F:nuclear receptor activity"/>
    <property type="evidence" value="ECO:0007669"/>
    <property type="project" value="InterPro"/>
</dbReference>
<evidence type="ECO:0000259" key="16">
    <source>
        <dbReference type="PROSITE" id="PS51843"/>
    </source>
</evidence>
<protein>
    <submittedName>
        <fullName evidence="17">Nuclear receptor ROR-gamma</fullName>
    </submittedName>
</protein>
<feature type="compositionally biased region" description="Polar residues" evidence="13">
    <location>
        <begin position="225"/>
        <end position="237"/>
    </location>
</feature>
<keyword evidence="4" id="KW-0479">Metal-binding</keyword>
<evidence type="ECO:0000256" key="5">
    <source>
        <dbReference type="ARBA" id="ARBA00022771"/>
    </source>
</evidence>
<dbReference type="InterPro" id="IPR000536">
    <property type="entry name" value="Nucl_hrmn_rcpt_lig-bd"/>
</dbReference>
<dbReference type="CDD" id="cd00030">
    <property type="entry name" value="C2"/>
    <property type="match status" value="1"/>
</dbReference>
<keyword evidence="5" id="KW-0863">Zinc-finger</keyword>
<dbReference type="PANTHER" id="PTHR45805">
    <property type="entry name" value="NUCLEAR HORMONE RECEPTOR HR3-RELATED"/>
    <property type="match status" value="1"/>
</dbReference>
<dbReference type="CDD" id="cd06939">
    <property type="entry name" value="NR_LBD_ROR_like"/>
    <property type="match status" value="1"/>
</dbReference>
<dbReference type="PANTHER" id="PTHR45805:SF1">
    <property type="entry name" value="NUCLEAR RECEPTOR ROR-GAMMA"/>
    <property type="match status" value="1"/>
</dbReference>
<dbReference type="GO" id="GO:0008142">
    <property type="term" value="F:oxysterol binding"/>
    <property type="evidence" value="ECO:0007669"/>
    <property type="project" value="TreeGrafter"/>
</dbReference>
<dbReference type="InterPro" id="IPR035892">
    <property type="entry name" value="C2_domain_sf"/>
</dbReference>
<dbReference type="InterPro" id="IPR000008">
    <property type="entry name" value="C2_dom"/>
</dbReference>
<dbReference type="Gene3D" id="1.10.565.10">
    <property type="entry name" value="Retinoid X Receptor"/>
    <property type="match status" value="1"/>
</dbReference>
<feature type="domain" description="C2" evidence="14">
    <location>
        <begin position="308"/>
        <end position="436"/>
    </location>
</feature>
<dbReference type="Pfam" id="PF00104">
    <property type="entry name" value="Hormone_recep"/>
    <property type="match status" value="1"/>
</dbReference>
<dbReference type="GO" id="GO:0008270">
    <property type="term" value="F:zinc ion binding"/>
    <property type="evidence" value="ECO:0007669"/>
    <property type="project" value="UniProtKB-KW"/>
</dbReference>
<accession>A0A8J6GHS9</accession>
<proteinExistence type="inferred from homology"/>
<evidence type="ECO:0000256" key="10">
    <source>
        <dbReference type="ARBA" id="ARBA00023163"/>
    </source>
</evidence>
<evidence type="ECO:0000259" key="15">
    <source>
        <dbReference type="PROSITE" id="PS51030"/>
    </source>
</evidence>
<evidence type="ECO:0000256" key="9">
    <source>
        <dbReference type="ARBA" id="ARBA00023125"/>
    </source>
</evidence>
<dbReference type="InterPro" id="IPR001628">
    <property type="entry name" value="Znf_hrmn_rcpt"/>
</dbReference>
<dbReference type="Pfam" id="PF00105">
    <property type="entry name" value="zf-C4"/>
    <property type="match status" value="1"/>
</dbReference>
<comment type="similarity">
    <text evidence="2">Belongs to the nuclear hormone receptor family. NR1 subfamily.</text>
</comment>
<dbReference type="InterPro" id="IPR044101">
    <property type="entry name" value="NR_DBD_ROR"/>
</dbReference>
<feature type="region of interest" description="Disordered" evidence="13">
    <location>
        <begin position="225"/>
        <end position="284"/>
    </location>
</feature>
<dbReference type="InterPro" id="IPR003079">
    <property type="entry name" value="ROR_rcpt"/>
</dbReference>
<name>A0A8J6GHS9_MICOH</name>
<evidence type="ECO:0000256" key="4">
    <source>
        <dbReference type="ARBA" id="ARBA00022723"/>
    </source>
</evidence>
<dbReference type="Gene3D" id="2.60.40.150">
    <property type="entry name" value="C2 domain"/>
    <property type="match status" value="1"/>
</dbReference>
<dbReference type="PRINTS" id="PR01293">
    <property type="entry name" value="RORNUCRECPTR"/>
</dbReference>
<evidence type="ECO:0000256" key="1">
    <source>
        <dbReference type="ARBA" id="ARBA00004123"/>
    </source>
</evidence>
<evidence type="ECO:0000256" key="7">
    <source>
        <dbReference type="ARBA" id="ARBA00023015"/>
    </source>
</evidence>
<dbReference type="InterPro" id="IPR001723">
    <property type="entry name" value="Nuclear_hrmn_rcpt"/>
</dbReference>
<feature type="compositionally biased region" description="Low complexity" evidence="13">
    <location>
        <begin position="539"/>
        <end position="550"/>
    </location>
</feature>
<evidence type="ECO:0000259" key="14">
    <source>
        <dbReference type="PROSITE" id="PS50004"/>
    </source>
</evidence>
<dbReference type="Proteomes" id="UP000710432">
    <property type="component" value="Unassembled WGS sequence"/>
</dbReference>
<keyword evidence="9" id="KW-0238">DNA-binding</keyword>
<dbReference type="SMART" id="SM00430">
    <property type="entry name" value="HOLI"/>
    <property type="match status" value="1"/>
</dbReference>
<evidence type="ECO:0000313" key="17">
    <source>
        <dbReference type="EMBL" id="KAH0511182.1"/>
    </source>
</evidence>
<dbReference type="InterPro" id="IPR035500">
    <property type="entry name" value="NHR-like_dom_sf"/>
</dbReference>
<dbReference type="SUPFAM" id="SSF57716">
    <property type="entry name" value="Glucocorticoid receptor-like (DNA-binding domain)"/>
    <property type="match status" value="1"/>
</dbReference>
<dbReference type="Pfam" id="PF00168">
    <property type="entry name" value="C2"/>
    <property type="match status" value="1"/>
</dbReference>
<dbReference type="GO" id="GO:0048511">
    <property type="term" value="P:rhythmic process"/>
    <property type="evidence" value="ECO:0007669"/>
    <property type="project" value="UniProtKB-KW"/>
</dbReference>
<dbReference type="PROSITE" id="PS51030">
    <property type="entry name" value="NUCLEAR_REC_DBD_2"/>
    <property type="match status" value="1"/>
</dbReference>
<feature type="region of interest" description="Disordered" evidence="13">
    <location>
        <begin position="539"/>
        <end position="605"/>
    </location>
</feature>
<dbReference type="FunFam" id="3.30.50.10:FF:000003">
    <property type="entry name" value="Nuclear orphan receptor ROR-beta"/>
    <property type="match status" value="1"/>
</dbReference>
<reference evidence="17" key="1">
    <citation type="submission" date="2020-03" db="EMBL/GenBank/DDBJ databases">
        <title>Studies in the Genomics of Life Span.</title>
        <authorList>
            <person name="Glass D."/>
        </authorList>
    </citation>
    <scope>NUCLEOTIDE SEQUENCE</scope>
    <source>
        <strain evidence="17">LTLLF</strain>
        <tissue evidence="17">Muscle</tissue>
    </source>
</reference>
<dbReference type="AlphaFoldDB" id="A0A8J6GHS9"/>
<dbReference type="PROSITE" id="PS51843">
    <property type="entry name" value="NR_LBD"/>
    <property type="match status" value="1"/>
</dbReference>
<evidence type="ECO:0000256" key="2">
    <source>
        <dbReference type="ARBA" id="ARBA00008092"/>
    </source>
</evidence>
<evidence type="ECO:0000256" key="13">
    <source>
        <dbReference type="SAM" id="MobiDB-lite"/>
    </source>
</evidence>
<evidence type="ECO:0000256" key="3">
    <source>
        <dbReference type="ARBA" id="ARBA00022473"/>
    </source>
</evidence>
<evidence type="ECO:0000256" key="11">
    <source>
        <dbReference type="ARBA" id="ARBA00023170"/>
    </source>
</evidence>
<keyword evidence="10" id="KW-0804">Transcription</keyword>
<dbReference type="GO" id="GO:0000978">
    <property type="term" value="F:RNA polymerase II cis-regulatory region sequence-specific DNA binding"/>
    <property type="evidence" value="ECO:0007669"/>
    <property type="project" value="TreeGrafter"/>
</dbReference>
<dbReference type="Gene3D" id="3.10.129.10">
    <property type="entry name" value="Hotdog Thioesterase"/>
    <property type="match status" value="1"/>
</dbReference>
<feature type="domain" description="NR LBD" evidence="16">
    <location>
        <begin position="687"/>
        <end position="926"/>
    </location>
</feature>
<feature type="compositionally biased region" description="Basic and acidic residues" evidence="13">
    <location>
        <begin position="270"/>
        <end position="284"/>
    </location>
</feature>
<keyword evidence="11 17" id="KW-0675">Receptor</keyword>
<evidence type="ECO:0000313" key="18">
    <source>
        <dbReference type="Proteomes" id="UP000710432"/>
    </source>
</evidence>
<keyword evidence="7" id="KW-0805">Transcription regulation</keyword>
<organism evidence="17 18">
    <name type="scientific">Microtus ochrogaster</name>
    <name type="common">Prairie vole</name>
    <dbReference type="NCBI Taxonomy" id="79684"/>
    <lineage>
        <taxon>Eukaryota</taxon>
        <taxon>Metazoa</taxon>
        <taxon>Chordata</taxon>
        <taxon>Craniata</taxon>
        <taxon>Vertebrata</taxon>
        <taxon>Euteleostomi</taxon>
        <taxon>Mammalia</taxon>
        <taxon>Eutheria</taxon>
        <taxon>Euarchontoglires</taxon>
        <taxon>Glires</taxon>
        <taxon>Rodentia</taxon>
        <taxon>Myomorpha</taxon>
        <taxon>Muroidea</taxon>
        <taxon>Cricetidae</taxon>
        <taxon>Arvicolinae</taxon>
        <taxon>Microtus</taxon>
    </lineage>
</organism>
<sequence length="933" mass="103842">MESVKMESVKMESVKVESVKVESVKVESVKMESVKVESVKVESVKVESVKMESVKKACLRQKHLVRGDFTISQALLPGAHLSSGISLYIYPSKAGILTLSHDEERLPEGGKNCPPQSSTENPSPAQTPPGLSIRIIHRLPDKQDWRIFTRCILLEGQGYEYVIFFHPSEKKSVCLFQPGPYLEGPPGLIPVGSLAVLDIQVEKIEDQKLYMSCIAQSRDKQTVYAKSSETGSRQAHSSLVPKRRAAGSPSRCNPNVLTPDRIPPFFIPPRLREPGGGEARVDRNPSGRNLPVVCSLPHLAGREGWAFLPESPHTRRRESLFHAGPGRLRLRLVSAEGLPQPRARPGSGGGGCCVVLRLQPRVRPRAQRSRVVQGSSNPIFNEDFFFEGLGPPDLASRSLRAKVLDRGAGLRRDVLLGECETPLIALLPPLAGELLAAKKTHTSQIEVIPCKICGDKSSGIHYGVITCEGCKGFFRRSQQCNVAYSCTRQQNCPIDRTSRNRCQHCRLQKCLALGMSRDAVKFGRMSKKQRDSLHAEVQKQLQQQQQQQEQVAKTPPAEGHGADTLTYTLGLPDGQLPLGASPDLPEASACPPGLLRASGSGPPYSNNLAKTEVQGASCHLEYSPEQGKAEGRNSVYSTDSRLTSERRGLHFEEARHPELGEPEQGPDSNCSPSFCSAPEAPYASLTDIEYLVQNVCKSYRETCQLRLEDLLRQRTNLFSREEVTSYQRKSMWEMWERCAHHLTEAIQYVVEFAKRLSGFMELCQNDQIILLKAGAMEVVLVRMCRAYNADNHTVFFEGKYGGVELFRALGCSELISSIFDFSHFLSALRFSEDEIALYTALVLINANRPGLQEKRRVEHLQYSLELAFHHHLCKTHRQGLLAKLPPKGKLRSLCSQHVEKLQLFQRLHPIVVQAAFPPLYKELFSADFEPPRG</sequence>
<dbReference type="SMART" id="SM00239">
    <property type="entry name" value="C2"/>
    <property type="match status" value="1"/>
</dbReference>
<dbReference type="PROSITE" id="PS50004">
    <property type="entry name" value="C2"/>
    <property type="match status" value="1"/>
</dbReference>
<dbReference type="PRINTS" id="PR00047">
    <property type="entry name" value="STROIDFINGER"/>
</dbReference>
<feature type="region of interest" description="Disordered" evidence="13">
    <location>
        <begin position="104"/>
        <end position="131"/>
    </location>
</feature>